<evidence type="ECO:0000313" key="10">
    <source>
        <dbReference type="Proteomes" id="UP000195442"/>
    </source>
</evidence>
<evidence type="ECO:0000256" key="3">
    <source>
        <dbReference type="ARBA" id="ARBA00022679"/>
    </source>
</evidence>
<keyword evidence="6" id="KW-0239">DNA-directed DNA polymerase</keyword>
<keyword evidence="3" id="KW-0808">Transferase</keyword>
<accession>A0A1R4HBD9</accession>
<dbReference type="Gene3D" id="1.20.272.10">
    <property type="match status" value="1"/>
</dbReference>
<reference evidence="10" key="1">
    <citation type="submission" date="2017-02" db="EMBL/GenBank/DDBJ databases">
        <authorList>
            <person name="Daims H."/>
        </authorList>
    </citation>
    <scope>NUCLEOTIDE SEQUENCE [LARGE SCALE GENOMIC DNA]</scope>
</reference>
<dbReference type="RefSeq" id="WP_256969570.1">
    <property type="nucleotide sequence ID" value="NZ_FUKJ01000262.1"/>
</dbReference>
<evidence type="ECO:0000313" key="9">
    <source>
        <dbReference type="EMBL" id="SJM93497.1"/>
    </source>
</evidence>
<dbReference type="InterPro" id="IPR027417">
    <property type="entry name" value="P-loop_NTPase"/>
</dbReference>
<dbReference type="EC" id="2.7.7.7" evidence="1"/>
<comment type="catalytic activity">
    <reaction evidence="7">
        <text>DNA(n) + a 2'-deoxyribonucleoside 5'-triphosphate = DNA(n+1) + diphosphate</text>
        <dbReference type="Rhea" id="RHEA:22508"/>
        <dbReference type="Rhea" id="RHEA-COMP:17339"/>
        <dbReference type="Rhea" id="RHEA-COMP:17340"/>
        <dbReference type="ChEBI" id="CHEBI:33019"/>
        <dbReference type="ChEBI" id="CHEBI:61560"/>
        <dbReference type="ChEBI" id="CHEBI:173112"/>
        <dbReference type="EC" id="2.7.7.7"/>
    </reaction>
</comment>
<dbReference type="InterPro" id="IPR050238">
    <property type="entry name" value="DNA_Rep/Repair_Clamp_Loader"/>
</dbReference>
<dbReference type="InterPro" id="IPR004622">
    <property type="entry name" value="DNA_pol_HolB"/>
</dbReference>
<dbReference type="InterPro" id="IPR008921">
    <property type="entry name" value="DNA_pol3_clamp-load_cplx_C"/>
</dbReference>
<protein>
    <recommendedName>
        <fullName evidence="2">DNA polymerase III subunit delta'</fullName>
        <ecNumber evidence="1">2.7.7.7</ecNumber>
    </recommendedName>
</protein>
<dbReference type="SUPFAM" id="SSF52540">
    <property type="entry name" value="P-loop containing nucleoside triphosphate hydrolases"/>
    <property type="match status" value="1"/>
</dbReference>
<keyword evidence="5" id="KW-0235">DNA replication</keyword>
<proteinExistence type="predicted"/>
<dbReference type="GO" id="GO:0008408">
    <property type="term" value="F:3'-5' exonuclease activity"/>
    <property type="evidence" value="ECO:0007669"/>
    <property type="project" value="InterPro"/>
</dbReference>
<dbReference type="PANTHER" id="PTHR11669:SF8">
    <property type="entry name" value="DNA POLYMERASE III SUBUNIT DELTA"/>
    <property type="match status" value="1"/>
</dbReference>
<dbReference type="SUPFAM" id="SSF48019">
    <property type="entry name" value="post-AAA+ oligomerization domain-like"/>
    <property type="match status" value="1"/>
</dbReference>
<dbReference type="GO" id="GO:0006261">
    <property type="term" value="P:DNA-templated DNA replication"/>
    <property type="evidence" value="ECO:0007669"/>
    <property type="project" value="TreeGrafter"/>
</dbReference>
<organism evidence="9 10">
    <name type="scientific">Crenothrix polyspora</name>
    <dbReference type="NCBI Taxonomy" id="360316"/>
    <lineage>
        <taxon>Bacteria</taxon>
        <taxon>Pseudomonadati</taxon>
        <taxon>Pseudomonadota</taxon>
        <taxon>Gammaproteobacteria</taxon>
        <taxon>Methylococcales</taxon>
        <taxon>Crenotrichaceae</taxon>
        <taxon>Crenothrix</taxon>
    </lineage>
</organism>
<feature type="domain" description="DNA polymerase III delta subunit C-terminal" evidence="8">
    <location>
        <begin position="212"/>
        <end position="324"/>
    </location>
</feature>
<evidence type="ECO:0000259" key="8">
    <source>
        <dbReference type="Pfam" id="PF09115"/>
    </source>
</evidence>
<evidence type="ECO:0000256" key="4">
    <source>
        <dbReference type="ARBA" id="ARBA00022695"/>
    </source>
</evidence>
<dbReference type="GO" id="GO:0003887">
    <property type="term" value="F:DNA-directed DNA polymerase activity"/>
    <property type="evidence" value="ECO:0007669"/>
    <property type="project" value="UniProtKB-KW"/>
</dbReference>
<sequence length="329" mass="37376">MNTAMPILPWQQQDWQHLQQYVLQKRIPQALLFTGNKGLGKQQLADQYAAALLCNAVKRDGTTCGQCQSCLLINAGTHPDILHVLPEEAGKNITIAQIRNLTSKLTLKPQFERYRVVIINPADAMNNAAANAFLKCLEEPTERTCIILITDKPSRLPATIISRCQKLNITAPDKTTLIDWLKQNNIHDDLEVLCSLTKGAPLLAQHAVTNQHIAIRNACFKQWTAIAKRQDHPVLVAEQWLAVPESALLFWLISWVMDLIKCVYRVQTGYLYNPDLTQVLQELAGQLELRSLYQLYDLLLISQQRLNTQINKQLMLEEILINWSNLNLK</sequence>
<keyword evidence="10" id="KW-1185">Reference proteome</keyword>
<evidence type="ECO:0000256" key="1">
    <source>
        <dbReference type="ARBA" id="ARBA00012417"/>
    </source>
</evidence>
<keyword evidence="4" id="KW-0548">Nucleotidyltransferase</keyword>
<dbReference type="AlphaFoldDB" id="A0A1R4HBD9"/>
<dbReference type="Gene3D" id="3.40.50.300">
    <property type="entry name" value="P-loop containing nucleotide triphosphate hydrolases"/>
    <property type="match status" value="1"/>
</dbReference>
<dbReference type="GO" id="GO:0003677">
    <property type="term" value="F:DNA binding"/>
    <property type="evidence" value="ECO:0007669"/>
    <property type="project" value="InterPro"/>
</dbReference>
<dbReference type="NCBIfam" id="NF004310">
    <property type="entry name" value="PRK05707.1"/>
    <property type="match status" value="1"/>
</dbReference>
<dbReference type="PANTHER" id="PTHR11669">
    <property type="entry name" value="REPLICATION FACTOR C / DNA POLYMERASE III GAMMA-TAU SUBUNIT"/>
    <property type="match status" value="1"/>
</dbReference>
<dbReference type="EMBL" id="FUKJ01000262">
    <property type="protein sequence ID" value="SJM93497.1"/>
    <property type="molecule type" value="Genomic_DNA"/>
</dbReference>
<gene>
    <name evidence="9" type="ORF">CRENPOLYSF2_3340008</name>
</gene>
<dbReference type="GO" id="GO:0009360">
    <property type="term" value="C:DNA polymerase III complex"/>
    <property type="evidence" value="ECO:0007669"/>
    <property type="project" value="InterPro"/>
</dbReference>
<dbReference type="Pfam" id="PF13177">
    <property type="entry name" value="DNA_pol3_delta2"/>
    <property type="match status" value="1"/>
</dbReference>
<dbReference type="NCBIfam" id="TIGR00678">
    <property type="entry name" value="holB"/>
    <property type="match status" value="1"/>
</dbReference>
<evidence type="ECO:0000256" key="2">
    <source>
        <dbReference type="ARBA" id="ARBA00014363"/>
    </source>
</evidence>
<dbReference type="Proteomes" id="UP000195442">
    <property type="component" value="Unassembled WGS sequence"/>
</dbReference>
<dbReference type="InterPro" id="IPR015199">
    <property type="entry name" value="DNA_pol_III_delta_C"/>
</dbReference>
<evidence type="ECO:0000256" key="5">
    <source>
        <dbReference type="ARBA" id="ARBA00022705"/>
    </source>
</evidence>
<evidence type="ECO:0000256" key="7">
    <source>
        <dbReference type="ARBA" id="ARBA00049244"/>
    </source>
</evidence>
<name>A0A1R4HBD9_9GAMM</name>
<evidence type="ECO:0000256" key="6">
    <source>
        <dbReference type="ARBA" id="ARBA00022932"/>
    </source>
</evidence>
<dbReference type="Pfam" id="PF09115">
    <property type="entry name" value="DNApol3-delta_C"/>
    <property type="match status" value="1"/>
</dbReference>